<dbReference type="PANTHER" id="PTHR43470">
    <property type="entry name" value="PHOSPHATE TRANSPORT SYSTEM PERMEASE PROTEIN PSTA-RELATED"/>
    <property type="match status" value="1"/>
</dbReference>
<feature type="transmembrane region" description="Helical" evidence="8">
    <location>
        <begin position="122"/>
        <end position="141"/>
    </location>
</feature>
<evidence type="ECO:0000313" key="11">
    <source>
        <dbReference type="Proteomes" id="UP000198778"/>
    </source>
</evidence>
<feature type="transmembrane region" description="Helical" evidence="8">
    <location>
        <begin position="263"/>
        <end position="288"/>
    </location>
</feature>
<dbReference type="InterPro" id="IPR035906">
    <property type="entry name" value="MetI-like_sf"/>
</dbReference>
<accession>A0A1H0CPH1</accession>
<reference evidence="11" key="1">
    <citation type="submission" date="2016-10" db="EMBL/GenBank/DDBJ databases">
        <authorList>
            <person name="Varghese N."/>
            <person name="Submissions S."/>
        </authorList>
    </citation>
    <scope>NUCLEOTIDE SEQUENCE [LARGE SCALE GENOMIC DNA]</scope>
    <source>
        <strain evidence="11">CGMCC 1.10369</strain>
    </source>
</reference>
<feature type="transmembrane region" description="Helical" evidence="8">
    <location>
        <begin position="148"/>
        <end position="167"/>
    </location>
</feature>
<feature type="transmembrane region" description="Helical" evidence="8">
    <location>
        <begin position="81"/>
        <end position="102"/>
    </location>
</feature>
<comment type="similarity">
    <text evidence="2 8">Belongs to the binding-protein-dependent transport system permease family. CysTW subfamily.</text>
</comment>
<evidence type="ECO:0000256" key="6">
    <source>
        <dbReference type="ARBA" id="ARBA00022989"/>
    </source>
</evidence>
<evidence type="ECO:0000256" key="7">
    <source>
        <dbReference type="ARBA" id="ARBA00023136"/>
    </source>
</evidence>
<dbReference type="Gene3D" id="1.10.3720.10">
    <property type="entry name" value="MetI-like"/>
    <property type="match status" value="1"/>
</dbReference>
<keyword evidence="6 8" id="KW-1133">Transmembrane helix</keyword>
<keyword evidence="7 8" id="KW-0472">Membrane</keyword>
<keyword evidence="3" id="KW-0813">Transport</keyword>
<evidence type="ECO:0000256" key="3">
    <source>
        <dbReference type="ARBA" id="ARBA00022448"/>
    </source>
</evidence>
<organism evidence="10 11">
    <name type="scientific">Alkalicoccus daliensis</name>
    <dbReference type="NCBI Taxonomy" id="745820"/>
    <lineage>
        <taxon>Bacteria</taxon>
        <taxon>Bacillati</taxon>
        <taxon>Bacillota</taxon>
        <taxon>Bacilli</taxon>
        <taxon>Bacillales</taxon>
        <taxon>Bacillaceae</taxon>
        <taxon>Alkalicoccus</taxon>
    </lineage>
</organism>
<dbReference type="NCBIfam" id="TIGR00974">
    <property type="entry name" value="3a0107s02c"/>
    <property type="match status" value="1"/>
</dbReference>
<protein>
    <recommendedName>
        <fullName evidence="8">Phosphate transport system permease protein PstA</fullName>
    </recommendedName>
</protein>
<dbReference type="InterPro" id="IPR005672">
    <property type="entry name" value="Phosphate_PstA"/>
</dbReference>
<dbReference type="InterPro" id="IPR000515">
    <property type="entry name" value="MetI-like"/>
</dbReference>
<evidence type="ECO:0000256" key="1">
    <source>
        <dbReference type="ARBA" id="ARBA00004651"/>
    </source>
</evidence>
<proteinExistence type="inferred from homology"/>
<dbReference type="GO" id="GO:0005315">
    <property type="term" value="F:phosphate transmembrane transporter activity"/>
    <property type="evidence" value="ECO:0007669"/>
    <property type="project" value="InterPro"/>
</dbReference>
<dbReference type="EMBL" id="FNIL01000002">
    <property type="protein sequence ID" value="SDN59725.1"/>
    <property type="molecule type" value="Genomic_DNA"/>
</dbReference>
<evidence type="ECO:0000256" key="4">
    <source>
        <dbReference type="ARBA" id="ARBA00022475"/>
    </source>
</evidence>
<dbReference type="GO" id="GO:0035435">
    <property type="term" value="P:phosphate ion transmembrane transport"/>
    <property type="evidence" value="ECO:0007669"/>
    <property type="project" value="InterPro"/>
</dbReference>
<dbReference type="AlphaFoldDB" id="A0A1H0CPH1"/>
<evidence type="ECO:0000259" key="9">
    <source>
        <dbReference type="PROSITE" id="PS50928"/>
    </source>
</evidence>
<dbReference type="STRING" id="745820.SAMN04488053_102178"/>
<dbReference type="RefSeq" id="WP_090841417.1">
    <property type="nucleotide sequence ID" value="NZ_FNIL01000002.1"/>
</dbReference>
<evidence type="ECO:0000313" key="10">
    <source>
        <dbReference type="EMBL" id="SDN59725.1"/>
    </source>
</evidence>
<name>A0A1H0CPH1_9BACI</name>
<feature type="transmembrane region" description="Helical" evidence="8">
    <location>
        <begin position="192"/>
        <end position="211"/>
    </location>
</feature>
<keyword evidence="4 8" id="KW-1003">Cell membrane</keyword>
<evidence type="ECO:0000256" key="8">
    <source>
        <dbReference type="RuleBase" id="RU363043"/>
    </source>
</evidence>
<dbReference type="CDD" id="cd06261">
    <property type="entry name" value="TM_PBP2"/>
    <property type="match status" value="1"/>
</dbReference>
<dbReference type="SUPFAM" id="SSF161098">
    <property type="entry name" value="MetI-like"/>
    <property type="match status" value="1"/>
</dbReference>
<evidence type="ECO:0000256" key="5">
    <source>
        <dbReference type="ARBA" id="ARBA00022692"/>
    </source>
</evidence>
<dbReference type="PROSITE" id="PS50928">
    <property type="entry name" value="ABC_TM1"/>
    <property type="match status" value="1"/>
</dbReference>
<keyword evidence="5 8" id="KW-0812">Transmembrane</keyword>
<dbReference type="Proteomes" id="UP000198778">
    <property type="component" value="Unassembled WGS sequence"/>
</dbReference>
<dbReference type="OrthoDB" id="9807065at2"/>
<dbReference type="GO" id="GO:0005886">
    <property type="term" value="C:plasma membrane"/>
    <property type="evidence" value="ECO:0007669"/>
    <property type="project" value="UniProtKB-SubCell"/>
</dbReference>
<comment type="subcellular location">
    <subcellularLocation>
        <location evidence="1 8">Cell membrane</location>
        <topology evidence="1 8">Multi-pass membrane protein</topology>
    </subcellularLocation>
</comment>
<dbReference type="Pfam" id="PF00528">
    <property type="entry name" value="BPD_transp_1"/>
    <property type="match status" value="1"/>
</dbReference>
<gene>
    <name evidence="10" type="ORF">SAMN04488053_102178</name>
</gene>
<keyword evidence="11" id="KW-1185">Reference proteome</keyword>
<evidence type="ECO:0000256" key="2">
    <source>
        <dbReference type="ARBA" id="ARBA00007069"/>
    </source>
</evidence>
<sequence length="296" mass="32185">MEQNYINQEEVSRRIPGRLAVNKVVRGLFLTSTLFGLVVLAILLYDVITDSWGWIDWQFLTSVMSFNEEAAGIIGAISGTLWLMLIVGPVTMIIGVATAIYLEEYVKEGRVRTFFETNVANLAGVPSIVFGLLGLTVFVRLMNMGSVVLAGGLTMSLLVLPIVIVSAQESLRAVPSYLREASFGMGATRWQTIRSVVLPAALPSILTGMILAMSRAIGETAPLIALGIPALLIPLPSGLFDSFTVLPVQVYYWTIDAALNQNYASLAAATIVVLLVLMFILNSAAILIRNKFQQRF</sequence>
<feature type="domain" description="ABC transmembrane type-1" evidence="9">
    <location>
        <begin position="77"/>
        <end position="285"/>
    </location>
</feature>
<dbReference type="PANTHER" id="PTHR43470:SF5">
    <property type="entry name" value="PHOSPHATE TRANSPORT SYSTEM PERMEASE PROTEIN PSTA"/>
    <property type="match status" value="1"/>
</dbReference>
<feature type="transmembrane region" description="Helical" evidence="8">
    <location>
        <begin position="24"/>
        <end position="45"/>
    </location>
</feature>